<keyword evidence="14" id="KW-1185">Reference proteome</keyword>
<evidence type="ECO:0000256" key="5">
    <source>
        <dbReference type="ARBA" id="ARBA00022505"/>
    </source>
</evidence>
<dbReference type="InterPro" id="IPR036425">
    <property type="entry name" value="MoaB/Mog-like_dom_sf"/>
</dbReference>
<dbReference type="SUPFAM" id="SSF53218">
    <property type="entry name" value="Molybdenum cofactor biosynthesis proteins"/>
    <property type="match status" value="1"/>
</dbReference>
<dbReference type="SUPFAM" id="SSF63882">
    <property type="entry name" value="MoeA N-terminal region -like"/>
    <property type="match status" value="1"/>
</dbReference>
<dbReference type="NCBIfam" id="TIGR00177">
    <property type="entry name" value="molyb_syn"/>
    <property type="match status" value="1"/>
</dbReference>
<dbReference type="AlphaFoldDB" id="A0A221JWD1"/>
<feature type="domain" description="MoaB/Mog" evidence="12">
    <location>
        <begin position="191"/>
        <end position="330"/>
    </location>
</feature>
<dbReference type="SUPFAM" id="SSF63867">
    <property type="entry name" value="MoeA C-terminal domain-like"/>
    <property type="match status" value="1"/>
</dbReference>
<reference evidence="13 14" key="1">
    <citation type="submission" date="2017-07" db="EMBL/GenBank/DDBJ databases">
        <title>Genome Sequence of Sulfitobacter pseudonitzschiae Strain SMR1 Isolated from a culture of the Diatom Skeletonema marinoi.</title>
        <authorList>
            <person name="Topel M."/>
            <person name="Pinder M.I.M."/>
            <person name="Johansson O.N."/>
            <person name="Kourtchenko O."/>
            <person name="Godhe A."/>
            <person name="Clarke A.K."/>
        </authorList>
    </citation>
    <scope>NUCLEOTIDE SEQUENCE [LARGE SCALE GENOMIC DNA]</scope>
    <source>
        <strain evidence="13 14">SMR1</strain>
    </source>
</reference>
<evidence type="ECO:0000259" key="12">
    <source>
        <dbReference type="SMART" id="SM00852"/>
    </source>
</evidence>
<dbReference type="OrthoDB" id="9804758at2"/>
<dbReference type="Pfam" id="PF03454">
    <property type="entry name" value="MoeA_C"/>
    <property type="match status" value="1"/>
</dbReference>
<dbReference type="InterPro" id="IPR036135">
    <property type="entry name" value="MoeA_linker/N_sf"/>
</dbReference>
<dbReference type="Gene3D" id="2.170.190.11">
    <property type="entry name" value="Molybdopterin biosynthesis moea protein, domain 3"/>
    <property type="match status" value="1"/>
</dbReference>
<evidence type="ECO:0000256" key="1">
    <source>
        <dbReference type="ARBA" id="ARBA00001946"/>
    </source>
</evidence>
<keyword evidence="7 11" id="KW-0479">Metal-binding</keyword>
<dbReference type="InterPro" id="IPR005111">
    <property type="entry name" value="MoeA_C_domain_IV"/>
</dbReference>
<evidence type="ECO:0000256" key="2">
    <source>
        <dbReference type="ARBA" id="ARBA00002901"/>
    </source>
</evidence>
<evidence type="ECO:0000256" key="10">
    <source>
        <dbReference type="ARBA" id="ARBA00047317"/>
    </source>
</evidence>
<comment type="pathway">
    <text evidence="3 11">Cofactor biosynthesis; molybdopterin biosynthesis.</text>
</comment>
<dbReference type="Gene3D" id="3.40.980.10">
    <property type="entry name" value="MoaB/Mog-like domain"/>
    <property type="match status" value="1"/>
</dbReference>
<keyword evidence="5 11" id="KW-0500">Molybdenum</keyword>
<keyword evidence="8 11" id="KW-0460">Magnesium</keyword>
<dbReference type="EMBL" id="CP022415">
    <property type="protein sequence ID" value="ASM70992.1"/>
    <property type="molecule type" value="Genomic_DNA"/>
</dbReference>
<sequence>MLRQSQCSAGKAGQTLTVDAARLRAIAAACPVADSEVLDLENAEGRVTASKIVAAANLPPFDNSAMDGYAFCVDDLSGNGPWTLPVADRIAAGDGRNNALKSGTAARIFTGAPMPHGADAVVMQENIVRDGDTITLEQAPRVGLNIRRRGEDLMVGKLALAPGLALTPPRLALLAGSGVPLVDVKRQVRVAILSTGNELAEPGQPLRHGQIYNSNRVLLRATLRRLPWVDLTDLGILPDDPAIIRAAIRDAAMLHDVVISSGGVSAGEEDHILDALRAEHADMDILKVAIRPGKPLTVGRLGQSLYFGLPGNPYAAAITFSQIARPALRRVAGLTEEPDTWIPAVASFNYTRTTGRREYVPVTWDRRDAMGRPVLNRLGQGASASLSPVAQAMGIAVIPPELSVVHRGQPLQVEPLCD</sequence>
<name>A0A221JWD1_9RHOB</name>
<proteinExistence type="inferred from homology"/>
<comment type="catalytic activity">
    <reaction evidence="10">
        <text>adenylyl-molybdopterin + molybdate = Mo-molybdopterin + AMP + H(+)</text>
        <dbReference type="Rhea" id="RHEA:35047"/>
        <dbReference type="ChEBI" id="CHEBI:15378"/>
        <dbReference type="ChEBI" id="CHEBI:36264"/>
        <dbReference type="ChEBI" id="CHEBI:62727"/>
        <dbReference type="ChEBI" id="CHEBI:71302"/>
        <dbReference type="ChEBI" id="CHEBI:456215"/>
        <dbReference type="EC" id="2.10.1.1"/>
    </reaction>
</comment>
<organism evidence="13 14">
    <name type="scientific">Pseudosulfitobacter pseudonitzschiae</name>
    <dbReference type="NCBI Taxonomy" id="1402135"/>
    <lineage>
        <taxon>Bacteria</taxon>
        <taxon>Pseudomonadati</taxon>
        <taxon>Pseudomonadota</taxon>
        <taxon>Alphaproteobacteria</taxon>
        <taxon>Rhodobacterales</taxon>
        <taxon>Roseobacteraceae</taxon>
        <taxon>Pseudosulfitobacter</taxon>
    </lineage>
</organism>
<dbReference type="InterPro" id="IPR005110">
    <property type="entry name" value="MoeA_linker/N"/>
</dbReference>
<dbReference type="GO" id="GO:0046872">
    <property type="term" value="F:metal ion binding"/>
    <property type="evidence" value="ECO:0007669"/>
    <property type="project" value="UniProtKB-UniRule"/>
</dbReference>
<dbReference type="InterPro" id="IPR038987">
    <property type="entry name" value="MoeA-like"/>
</dbReference>
<evidence type="ECO:0000256" key="4">
    <source>
        <dbReference type="ARBA" id="ARBA00010763"/>
    </source>
</evidence>
<dbReference type="NCBIfam" id="NF045515">
    <property type="entry name" value="Glp_gephyrin"/>
    <property type="match status" value="1"/>
</dbReference>
<keyword evidence="9 11" id="KW-0501">Molybdenum cofactor biosynthesis</keyword>
<evidence type="ECO:0000256" key="3">
    <source>
        <dbReference type="ARBA" id="ARBA00005046"/>
    </source>
</evidence>
<dbReference type="FunFam" id="3.40.980.10:FF:000004">
    <property type="entry name" value="Molybdopterin molybdenumtransferase"/>
    <property type="match status" value="1"/>
</dbReference>
<comment type="cofactor">
    <cofactor evidence="1 11">
        <name>Mg(2+)</name>
        <dbReference type="ChEBI" id="CHEBI:18420"/>
    </cofactor>
</comment>
<dbReference type="PROSITE" id="PS01079">
    <property type="entry name" value="MOCF_BIOSYNTHESIS_2"/>
    <property type="match status" value="1"/>
</dbReference>
<dbReference type="KEGG" id="spse:SULPSESMR1_00154"/>
<dbReference type="InterPro" id="IPR036688">
    <property type="entry name" value="MoeA_C_domain_IV_sf"/>
</dbReference>
<dbReference type="PANTHER" id="PTHR10192">
    <property type="entry name" value="MOLYBDOPTERIN BIOSYNTHESIS PROTEIN"/>
    <property type="match status" value="1"/>
</dbReference>
<dbReference type="Gene3D" id="3.90.105.10">
    <property type="entry name" value="Molybdopterin biosynthesis moea protein, domain 2"/>
    <property type="match status" value="1"/>
</dbReference>
<evidence type="ECO:0000256" key="11">
    <source>
        <dbReference type="RuleBase" id="RU365090"/>
    </source>
</evidence>
<dbReference type="PANTHER" id="PTHR10192:SF5">
    <property type="entry name" value="GEPHYRIN"/>
    <property type="match status" value="1"/>
</dbReference>
<dbReference type="Gene3D" id="2.40.340.10">
    <property type="entry name" value="MoeA, C-terminal, domain IV"/>
    <property type="match status" value="1"/>
</dbReference>
<dbReference type="SMART" id="SM00852">
    <property type="entry name" value="MoCF_biosynth"/>
    <property type="match status" value="1"/>
</dbReference>
<gene>
    <name evidence="13" type="primary">moeA</name>
    <name evidence="13" type="ORF">SULPSESMR1_00154</name>
</gene>
<dbReference type="RefSeq" id="WP_089419105.1">
    <property type="nucleotide sequence ID" value="NZ_CP022415.1"/>
</dbReference>
<protein>
    <recommendedName>
        <fullName evidence="11">Molybdopterin molybdenumtransferase</fullName>
        <ecNumber evidence="11">2.10.1.1</ecNumber>
    </recommendedName>
</protein>
<keyword evidence="6 11" id="KW-0808">Transferase</keyword>
<dbReference type="Pfam" id="PF03453">
    <property type="entry name" value="MoeA_N"/>
    <property type="match status" value="1"/>
</dbReference>
<evidence type="ECO:0000256" key="7">
    <source>
        <dbReference type="ARBA" id="ARBA00022723"/>
    </source>
</evidence>
<evidence type="ECO:0000256" key="6">
    <source>
        <dbReference type="ARBA" id="ARBA00022679"/>
    </source>
</evidence>
<dbReference type="Pfam" id="PF00994">
    <property type="entry name" value="MoCF_biosynth"/>
    <property type="match status" value="1"/>
</dbReference>
<dbReference type="InterPro" id="IPR008284">
    <property type="entry name" value="MoCF_biosynth_CS"/>
</dbReference>
<dbReference type="GO" id="GO:0006777">
    <property type="term" value="P:Mo-molybdopterin cofactor biosynthetic process"/>
    <property type="evidence" value="ECO:0007669"/>
    <property type="project" value="UniProtKB-UniRule"/>
</dbReference>
<dbReference type="GO" id="GO:0061599">
    <property type="term" value="F:molybdopterin molybdotransferase activity"/>
    <property type="evidence" value="ECO:0007669"/>
    <property type="project" value="UniProtKB-UniRule"/>
</dbReference>
<dbReference type="InterPro" id="IPR001453">
    <property type="entry name" value="MoaB/Mog_dom"/>
</dbReference>
<evidence type="ECO:0000313" key="14">
    <source>
        <dbReference type="Proteomes" id="UP000199754"/>
    </source>
</evidence>
<dbReference type="UniPathway" id="UPA00344"/>
<accession>A0A221JWD1</accession>
<evidence type="ECO:0000256" key="8">
    <source>
        <dbReference type="ARBA" id="ARBA00022842"/>
    </source>
</evidence>
<comment type="similarity">
    <text evidence="4 11">Belongs to the MoeA family.</text>
</comment>
<evidence type="ECO:0000256" key="9">
    <source>
        <dbReference type="ARBA" id="ARBA00023150"/>
    </source>
</evidence>
<evidence type="ECO:0000313" key="13">
    <source>
        <dbReference type="EMBL" id="ASM70992.1"/>
    </source>
</evidence>
<dbReference type="Proteomes" id="UP000199754">
    <property type="component" value="Chromosome"/>
</dbReference>
<comment type="function">
    <text evidence="2 11">Catalyzes the insertion of molybdate into adenylated molybdopterin with the concomitant release of AMP.</text>
</comment>
<dbReference type="CDD" id="cd00887">
    <property type="entry name" value="MoeA"/>
    <property type="match status" value="1"/>
</dbReference>
<dbReference type="EC" id="2.10.1.1" evidence="11"/>
<dbReference type="GO" id="GO:0005829">
    <property type="term" value="C:cytosol"/>
    <property type="evidence" value="ECO:0007669"/>
    <property type="project" value="TreeGrafter"/>
</dbReference>